<evidence type="ECO:0000313" key="1">
    <source>
        <dbReference type="EMBL" id="KAF5781225.1"/>
    </source>
</evidence>
<proteinExistence type="predicted"/>
<dbReference type="AlphaFoldDB" id="A0A9K3HN21"/>
<dbReference type="Proteomes" id="UP000215914">
    <property type="component" value="Unassembled WGS sequence"/>
</dbReference>
<dbReference type="Gramene" id="mRNA:HanXRQr2_Chr11g0480981">
    <property type="protein sequence ID" value="mRNA:HanXRQr2_Chr11g0480981"/>
    <property type="gene ID" value="HanXRQr2_Chr11g0480981"/>
</dbReference>
<dbReference type="EMBL" id="MNCJ02000326">
    <property type="protein sequence ID" value="KAF5781225.1"/>
    <property type="molecule type" value="Genomic_DNA"/>
</dbReference>
<accession>A0A9K3HN21</accession>
<comment type="caution">
    <text evidence="1">The sequence shown here is derived from an EMBL/GenBank/DDBJ whole genome shotgun (WGS) entry which is preliminary data.</text>
</comment>
<sequence>MESQGTGEDGEHDGGMAVVGGFDEAVFFIGNKYSERGFEDENNYAGVFESSSKDIVACDAIVARKSELGPDALLEPMTKRTHACRSCTRVWER</sequence>
<name>A0A9K3HN21_HELAN</name>
<gene>
    <name evidence="1" type="ORF">HanXRQr2_Chr11g0480981</name>
</gene>
<reference evidence="1" key="2">
    <citation type="submission" date="2020-06" db="EMBL/GenBank/DDBJ databases">
        <title>Helianthus annuus Genome sequencing and assembly Release 2.</title>
        <authorList>
            <person name="Gouzy J."/>
            <person name="Langlade N."/>
            <person name="Munos S."/>
        </authorList>
    </citation>
    <scope>NUCLEOTIDE SEQUENCE</scope>
    <source>
        <tissue evidence="1">Leaves</tissue>
    </source>
</reference>
<protein>
    <submittedName>
        <fullName evidence="1">Uncharacterized protein</fullName>
    </submittedName>
</protein>
<evidence type="ECO:0000313" key="2">
    <source>
        <dbReference type="Proteomes" id="UP000215914"/>
    </source>
</evidence>
<organism evidence="1 2">
    <name type="scientific">Helianthus annuus</name>
    <name type="common">Common sunflower</name>
    <dbReference type="NCBI Taxonomy" id="4232"/>
    <lineage>
        <taxon>Eukaryota</taxon>
        <taxon>Viridiplantae</taxon>
        <taxon>Streptophyta</taxon>
        <taxon>Embryophyta</taxon>
        <taxon>Tracheophyta</taxon>
        <taxon>Spermatophyta</taxon>
        <taxon>Magnoliopsida</taxon>
        <taxon>eudicotyledons</taxon>
        <taxon>Gunneridae</taxon>
        <taxon>Pentapetalae</taxon>
        <taxon>asterids</taxon>
        <taxon>campanulids</taxon>
        <taxon>Asterales</taxon>
        <taxon>Asteraceae</taxon>
        <taxon>Asteroideae</taxon>
        <taxon>Heliantheae alliance</taxon>
        <taxon>Heliantheae</taxon>
        <taxon>Helianthus</taxon>
    </lineage>
</organism>
<reference evidence="1" key="1">
    <citation type="journal article" date="2017" name="Nature">
        <title>The sunflower genome provides insights into oil metabolism, flowering and Asterid evolution.</title>
        <authorList>
            <person name="Badouin H."/>
            <person name="Gouzy J."/>
            <person name="Grassa C.J."/>
            <person name="Murat F."/>
            <person name="Staton S.E."/>
            <person name="Cottret L."/>
            <person name="Lelandais-Briere C."/>
            <person name="Owens G.L."/>
            <person name="Carrere S."/>
            <person name="Mayjonade B."/>
            <person name="Legrand L."/>
            <person name="Gill N."/>
            <person name="Kane N.C."/>
            <person name="Bowers J.E."/>
            <person name="Hubner S."/>
            <person name="Bellec A."/>
            <person name="Berard A."/>
            <person name="Berges H."/>
            <person name="Blanchet N."/>
            <person name="Boniface M.C."/>
            <person name="Brunel D."/>
            <person name="Catrice O."/>
            <person name="Chaidir N."/>
            <person name="Claudel C."/>
            <person name="Donnadieu C."/>
            <person name="Faraut T."/>
            <person name="Fievet G."/>
            <person name="Helmstetter N."/>
            <person name="King M."/>
            <person name="Knapp S.J."/>
            <person name="Lai Z."/>
            <person name="Le Paslier M.C."/>
            <person name="Lippi Y."/>
            <person name="Lorenzon L."/>
            <person name="Mandel J.R."/>
            <person name="Marage G."/>
            <person name="Marchand G."/>
            <person name="Marquand E."/>
            <person name="Bret-Mestries E."/>
            <person name="Morien E."/>
            <person name="Nambeesan S."/>
            <person name="Nguyen T."/>
            <person name="Pegot-Espagnet P."/>
            <person name="Pouilly N."/>
            <person name="Raftis F."/>
            <person name="Sallet E."/>
            <person name="Schiex T."/>
            <person name="Thomas J."/>
            <person name="Vandecasteele C."/>
            <person name="Vares D."/>
            <person name="Vear F."/>
            <person name="Vautrin S."/>
            <person name="Crespi M."/>
            <person name="Mangin B."/>
            <person name="Burke J.M."/>
            <person name="Salse J."/>
            <person name="Munos S."/>
            <person name="Vincourt P."/>
            <person name="Rieseberg L.H."/>
            <person name="Langlade N.B."/>
        </authorList>
    </citation>
    <scope>NUCLEOTIDE SEQUENCE</scope>
    <source>
        <tissue evidence="1">Leaves</tissue>
    </source>
</reference>
<keyword evidence="2" id="KW-1185">Reference proteome</keyword>